<feature type="transmembrane region" description="Helical" evidence="1">
    <location>
        <begin position="12"/>
        <end position="45"/>
    </location>
</feature>
<keyword evidence="1" id="KW-0812">Transmembrane</keyword>
<feature type="transmembrane region" description="Helical" evidence="1">
    <location>
        <begin position="79"/>
        <end position="103"/>
    </location>
</feature>
<keyword evidence="1" id="KW-0472">Membrane</keyword>
<feature type="transmembrane region" description="Helical" evidence="1">
    <location>
        <begin position="51"/>
        <end position="72"/>
    </location>
</feature>
<dbReference type="EMBL" id="JAPXFL010000009">
    <property type="protein sequence ID" value="KAK9501360.1"/>
    <property type="molecule type" value="Genomic_DNA"/>
</dbReference>
<protein>
    <submittedName>
        <fullName evidence="2">Uncharacterized protein</fullName>
    </submittedName>
</protein>
<organism evidence="2 3">
    <name type="scientific">Rhynocoris fuscipes</name>
    <dbReference type="NCBI Taxonomy" id="488301"/>
    <lineage>
        <taxon>Eukaryota</taxon>
        <taxon>Metazoa</taxon>
        <taxon>Ecdysozoa</taxon>
        <taxon>Arthropoda</taxon>
        <taxon>Hexapoda</taxon>
        <taxon>Insecta</taxon>
        <taxon>Pterygota</taxon>
        <taxon>Neoptera</taxon>
        <taxon>Paraneoptera</taxon>
        <taxon>Hemiptera</taxon>
        <taxon>Heteroptera</taxon>
        <taxon>Panheteroptera</taxon>
        <taxon>Cimicomorpha</taxon>
        <taxon>Reduviidae</taxon>
        <taxon>Harpactorinae</taxon>
        <taxon>Harpactorini</taxon>
        <taxon>Rhynocoris</taxon>
    </lineage>
</organism>
<evidence type="ECO:0000256" key="1">
    <source>
        <dbReference type="SAM" id="Phobius"/>
    </source>
</evidence>
<dbReference type="Proteomes" id="UP001461498">
    <property type="component" value="Unassembled WGS sequence"/>
</dbReference>
<reference evidence="2 3" key="1">
    <citation type="submission" date="2022-12" db="EMBL/GenBank/DDBJ databases">
        <title>Chromosome-level genome assembly of true bugs.</title>
        <authorList>
            <person name="Ma L."/>
            <person name="Li H."/>
        </authorList>
    </citation>
    <scope>NUCLEOTIDE SEQUENCE [LARGE SCALE GENOMIC DNA]</scope>
    <source>
        <strain evidence="2">Lab_2022b</strain>
    </source>
</reference>
<sequence length="425" mass="48509">MENFLRRHERVTNCCFIFSLQAGVVIFAILGIVWITTAIVVNMYYPGSPYLIFAFFIMILMLLGNIISLLAASWKHVNLTLIAFVYNVIMLIIWSSLSIASYVNNLEVRRFLCVDGRCPDVLWLFDGGWRNLGYECPPGAEDPETFLATRPKFSISKVFGSALLGPDYIHQPGINTPCYEHIPFSPDYTPLNLSTPAPCTVGLWLPDVVPCNGTLCSERDFELSVRSFQLLAESPPTYSNKSLQINHGDSKIYSTKISSINKPQIENKVIQNSNDKSEENPFEGTTDTEKNLISSKGFQMKETKGDQQVYAPKIERISNESVMNDSDDDNTDTDDFMLYEDYEYGNMNLSAAFNNTLQEYLKELTKQVNSTEFQYYRGCQVNKYRLIFRSLLFFIIMTAIFAFARVIEFSYYHELVIPIEYIDAV</sequence>
<dbReference type="AlphaFoldDB" id="A0AAW1CZ42"/>
<feature type="transmembrane region" description="Helical" evidence="1">
    <location>
        <begin position="386"/>
        <end position="407"/>
    </location>
</feature>
<gene>
    <name evidence="2" type="ORF">O3M35_012096</name>
</gene>
<comment type="caution">
    <text evidence="2">The sequence shown here is derived from an EMBL/GenBank/DDBJ whole genome shotgun (WGS) entry which is preliminary data.</text>
</comment>
<evidence type="ECO:0000313" key="3">
    <source>
        <dbReference type="Proteomes" id="UP001461498"/>
    </source>
</evidence>
<keyword evidence="3" id="KW-1185">Reference proteome</keyword>
<proteinExistence type="predicted"/>
<keyword evidence="1" id="KW-1133">Transmembrane helix</keyword>
<evidence type="ECO:0000313" key="2">
    <source>
        <dbReference type="EMBL" id="KAK9501360.1"/>
    </source>
</evidence>
<name>A0AAW1CZ42_9HEMI</name>
<accession>A0AAW1CZ42</accession>